<dbReference type="Pfam" id="PF08388">
    <property type="entry name" value="GIIM"/>
    <property type="match status" value="1"/>
</dbReference>
<feature type="domain" description="Group II intron maturase-specific" evidence="1">
    <location>
        <begin position="275"/>
        <end position="353"/>
    </location>
</feature>
<reference evidence="2" key="2">
    <citation type="journal article" date="2019" name="Mol. Phylogenet. Evol.">
        <title>Reassessment of the classification of bryopsidales (chlorophyta) based on chloroplast phylogenomic analyses.</title>
        <authorList>
            <person name="Cremen M.C."/>
            <person name="Leliaert F."/>
            <person name="West J."/>
            <person name="Lam D.W."/>
            <person name="Shimada S."/>
            <person name="Lopez-Bautista J.M."/>
            <person name="Verbruggen H."/>
        </authorList>
    </citation>
    <scope>NUCLEOTIDE SEQUENCE</scope>
</reference>
<geneLocation type="chloroplast" evidence="2"/>
<dbReference type="EMBL" id="MH591102">
    <property type="protein sequence ID" value="AYC64730.1"/>
    <property type="molecule type" value="Genomic_DNA"/>
</dbReference>
<proteinExistence type="predicted"/>
<name>A0A386AZ55_9CHLO</name>
<keyword evidence="2" id="KW-0934">Plastid</keyword>
<protein>
    <recommendedName>
        <fullName evidence="1">Group II intron maturase-specific domain-containing protein</fullName>
    </recommendedName>
</protein>
<sequence>MKKNNLINWNFIFRKIKNIQKRIKKNKNNYRRCRNLQRLMLKTRFIQLLVIKQIYKQNSFLFIEITNQHFLLKKKIQYRLWILALSPLYTNSNFLDIKDKKIYFKFCNFFKNPTTNYISVNYFSNFLNKKSKKWLLTNLFIEKKFFINWIIEIDYLSSEYTLLRKIIKNLFFLQFISFFNKTQEILYLKKEYIYQKNQSLNFIEYNGFFLIAFKNKKNLLVFQKYLFYFVQNHGLSLKYEKVCSLTQGLDFSGWIFQKKNNNFSAVISPKNLYNHQRQIRRYLKHPSLKNKSVDQVIFELNQKIISWQKFYSCSMKYSQTCSIMNKFLFRQIWVWIKKRSKNRNSRWLFERYWKQSKTKNWTFSLNDETLIFYKKKI</sequence>
<accession>A0A386AZ55</accession>
<evidence type="ECO:0000313" key="2">
    <source>
        <dbReference type="EMBL" id="AYC64730.1"/>
    </source>
</evidence>
<dbReference type="InterPro" id="IPR013597">
    <property type="entry name" value="Mat_intron_G2"/>
</dbReference>
<gene>
    <name evidence="2" type="primary">orf377</name>
</gene>
<organism evidence="2">
    <name type="scientific">Boodleopsis sp. FL1161</name>
    <dbReference type="NCBI Taxonomy" id="2364084"/>
    <lineage>
        <taxon>Eukaryota</taxon>
        <taxon>Viridiplantae</taxon>
        <taxon>Chlorophyta</taxon>
        <taxon>core chlorophytes</taxon>
        <taxon>Ulvophyceae</taxon>
        <taxon>TCBD clade</taxon>
        <taxon>Bryopsidales</taxon>
        <taxon>Halimedineae</taxon>
        <taxon>Halimedaceae</taxon>
        <taxon>Rhipileae</taxon>
        <taxon>Boodleopsis</taxon>
    </lineage>
</organism>
<evidence type="ECO:0000259" key="1">
    <source>
        <dbReference type="Pfam" id="PF08388"/>
    </source>
</evidence>
<dbReference type="AlphaFoldDB" id="A0A386AZ55"/>
<keyword evidence="2" id="KW-0150">Chloroplast</keyword>
<reference evidence="2" key="1">
    <citation type="submission" date="2018-07" db="EMBL/GenBank/DDBJ databases">
        <authorList>
            <person name="Quirk P.G."/>
            <person name="Krulwich T.A."/>
        </authorList>
    </citation>
    <scope>NUCLEOTIDE SEQUENCE</scope>
</reference>